<protein>
    <recommendedName>
        <fullName evidence="4">Zinc finger RING-type eukaryotic domain-containing protein</fullName>
    </recommendedName>
</protein>
<dbReference type="SUPFAM" id="SSF57850">
    <property type="entry name" value="RING/U-box"/>
    <property type="match status" value="1"/>
</dbReference>
<gene>
    <name evidence="5" type="ORF">AA0117_g13039</name>
</gene>
<accession>A0A4Q4MW60</accession>
<evidence type="ECO:0000313" key="6">
    <source>
        <dbReference type="Proteomes" id="UP000291422"/>
    </source>
</evidence>
<dbReference type="InterPro" id="IPR027370">
    <property type="entry name" value="Znf-RING_euk"/>
</dbReference>
<feature type="domain" description="Zinc finger RING-type eukaryotic" evidence="4">
    <location>
        <begin position="79"/>
        <end position="114"/>
    </location>
</feature>
<dbReference type="AlphaFoldDB" id="A0A4Q4MW60"/>
<keyword evidence="2" id="KW-0863">Zinc-finger</keyword>
<keyword evidence="1" id="KW-0479">Metal-binding</keyword>
<name>A0A4Q4MW60_ALTAL</name>
<dbReference type="Gene3D" id="3.30.40.10">
    <property type="entry name" value="Zinc/RING finger domain, C3HC4 (zinc finger)"/>
    <property type="match status" value="1"/>
</dbReference>
<sequence>MATPPPNVPGSQCPCPSCTVAGIESNLASIPSAWPSNSDKRVRYTPPQPDADTFATQQAFLDYLMPVPIESVDEDSKKCPICWKPYGEAADPGFDNSEQPVRLKCRHTFGNKCMLATFAVPGTSTITLEPLAFGQGSKGYQLGQRLHSHLRESRALQCPCAR</sequence>
<evidence type="ECO:0000259" key="4">
    <source>
        <dbReference type="Pfam" id="PF13445"/>
    </source>
</evidence>
<dbReference type="EMBL" id="PDXD01000119">
    <property type="protein sequence ID" value="RYN61066.1"/>
    <property type="molecule type" value="Genomic_DNA"/>
</dbReference>
<dbReference type="Proteomes" id="UP000291422">
    <property type="component" value="Unassembled WGS sequence"/>
</dbReference>
<dbReference type="Pfam" id="PF13445">
    <property type="entry name" value="zf-RING_UBOX"/>
    <property type="match status" value="1"/>
</dbReference>
<keyword evidence="3" id="KW-0862">Zinc</keyword>
<dbReference type="GO" id="GO:0008270">
    <property type="term" value="F:zinc ion binding"/>
    <property type="evidence" value="ECO:0007669"/>
    <property type="project" value="UniProtKB-KW"/>
</dbReference>
<organism evidence="5 6">
    <name type="scientific">Alternaria alternata</name>
    <name type="common">Alternaria rot fungus</name>
    <name type="synonym">Torula alternata</name>
    <dbReference type="NCBI Taxonomy" id="5599"/>
    <lineage>
        <taxon>Eukaryota</taxon>
        <taxon>Fungi</taxon>
        <taxon>Dikarya</taxon>
        <taxon>Ascomycota</taxon>
        <taxon>Pezizomycotina</taxon>
        <taxon>Dothideomycetes</taxon>
        <taxon>Pleosporomycetidae</taxon>
        <taxon>Pleosporales</taxon>
        <taxon>Pleosporineae</taxon>
        <taxon>Pleosporaceae</taxon>
        <taxon>Alternaria</taxon>
        <taxon>Alternaria sect. Alternaria</taxon>
        <taxon>Alternaria alternata complex</taxon>
    </lineage>
</organism>
<evidence type="ECO:0000313" key="5">
    <source>
        <dbReference type="EMBL" id="RYN61066.1"/>
    </source>
</evidence>
<comment type="caution">
    <text evidence="5">The sequence shown here is derived from an EMBL/GenBank/DDBJ whole genome shotgun (WGS) entry which is preliminary data.</text>
</comment>
<reference evidence="6" key="1">
    <citation type="journal article" date="2019" name="bioRxiv">
        <title>Genomics, evolutionary history and diagnostics of the Alternaria alternata species group including apple and Asian pear pathotypes.</title>
        <authorList>
            <person name="Armitage A.D."/>
            <person name="Cockerton H.M."/>
            <person name="Sreenivasaprasad S."/>
            <person name="Woodhall J.W."/>
            <person name="Lane C.R."/>
            <person name="Harrison R.J."/>
            <person name="Clarkson J.P."/>
        </authorList>
    </citation>
    <scope>NUCLEOTIDE SEQUENCE [LARGE SCALE GENOMIC DNA]</scope>
    <source>
        <strain evidence="6">FERA 1177</strain>
    </source>
</reference>
<evidence type="ECO:0000256" key="1">
    <source>
        <dbReference type="ARBA" id="ARBA00022723"/>
    </source>
</evidence>
<evidence type="ECO:0000256" key="2">
    <source>
        <dbReference type="ARBA" id="ARBA00022771"/>
    </source>
</evidence>
<dbReference type="VEuPathDB" id="FungiDB:CC77DRAFT_1066825"/>
<evidence type="ECO:0000256" key="3">
    <source>
        <dbReference type="ARBA" id="ARBA00022833"/>
    </source>
</evidence>
<proteinExistence type="predicted"/>
<dbReference type="InterPro" id="IPR013083">
    <property type="entry name" value="Znf_RING/FYVE/PHD"/>
</dbReference>